<dbReference type="SUPFAM" id="SSF52266">
    <property type="entry name" value="SGNH hydrolase"/>
    <property type="match status" value="1"/>
</dbReference>
<evidence type="ECO:0000313" key="2">
    <source>
        <dbReference type="EMBL" id="PZM89486.1"/>
    </source>
</evidence>
<dbReference type="EMBL" id="QGUI01000963">
    <property type="protein sequence ID" value="PZM89486.1"/>
    <property type="molecule type" value="Genomic_DNA"/>
</dbReference>
<dbReference type="STRING" id="1111738.GCA_000427905_01375"/>
<gene>
    <name evidence="2" type="ORF">DIU77_19055</name>
</gene>
<name>A0A2W4L1R1_9PSEU</name>
<evidence type="ECO:0000256" key="1">
    <source>
        <dbReference type="SAM" id="MobiDB-lite"/>
    </source>
</evidence>
<dbReference type="Gene3D" id="3.40.50.1110">
    <property type="entry name" value="SGNH hydrolase"/>
    <property type="match status" value="1"/>
</dbReference>
<sequence length="156" mass="18052">MFHGPDPPPGSVVHPVRGKVALYNPLLHAIAQKYRTRVVDLWAMDVLRDPRAFSEDRLHFSPEAHRRIALRVAEELGLPVEEDWREPWPKPARRRDWLRARRDDLVWARTHFWPWLVRQIRGVSTGDGLQPKRPKLMPLKPPAQLTGDSEMVNAAG</sequence>
<dbReference type="InterPro" id="IPR036514">
    <property type="entry name" value="SGNH_hydro_sf"/>
</dbReference>
<organism evidence="2">
    <name type="scientific">Thermocrispum agreste</name>
    <dbReference type="NCBI Taxonomy" id="37925"/>
    <lineage>
        <taxon>Bacteria</taxon>
        <taxon>Bacillati</taxon>
        <taxon>Actinomycetota</taxon>
        <taxon>Actinomycetes</taxon>
        <taxon>Pseudonocardiales</taxon>
        <taxon>Pseudonocardiaceae</taxon>
        <taxon>Thermocrispum</taxon>
    </lineage>
</organism>
<reference evidence="2" key="1">
    <citation type="submission" date="2018-05" db="EMBL/GenBank/DDBJ databases">
        <authorList>
            <person name="Lanie J.A."/>
            <person name="Ng W.-L."/>
            <person name="Kazmierczak K.M."/>
            <person name="Andrzejewski T.M."/>
            <person name="Davidsen T.M."/>
            <person name="Wayne K.J."/>
            <person name="Tettelin H."/>
            <person name="Glass J.I."/>
            <person name="Rusch D."/>
            <person name="Podicherti R."/>
            <person name="Tsui H.-C.T."/>
            <person name="Winkler M.E."/>
        </authorList>
    </citation>
    <scope>NUCLEOTIDE SEQUENCE</scope>
    <source>
        <strain evidence="2">ZC4RG45</strain>
    </source>
</reference>
<feature type="region of interest" description="Disordered" evidence="1">
    <location>
        <begin position="127"/>
        <end position="156"/>
    </location>
</feature>
<proteinExistence type="predicted"/>
<comment type="caution">
    <text evidence="2">The sequence shown here is derived from an EMBL/GenBank/DDBJ whole genome shotgun (WGS) entry which is preliminary data.</text>
</comment>
<accession>A0A2W4L1R1</accession>
<protein>
    <recommendedName>
        <fullName evidence="3">SGNH hydrolase-type esterase domain-containing protein</fullName>
    </recommendedName>
</protein>
<dbReference type="AlphaFoldDB" id="A0A2W4L1R1"/>
<evidence type="ECO:0008006" key="3">
    <source>
        <dbReference type="Google" id="ProtNLM"/>
    </source>
</evidence>